<evidence type="ECO:0000256" key="13">
    <source>
        <dbReference type="ARBA" id="ARBA00068365"/>
    </source>
</evidence>
<feature type="domain" description="UGGT thioredoxin-like" evidence="19">
    <location>
        <begin position="379"/>
        <end position="618"/>
    </location>
</feature>
<evidence type="ECO:0000256" key="9">
    <source>
        <dbReference type="ARBA" id="ARBA00023180"/>
    </source>
</evidence>
<sequence>MCSRGDANAAGAAAARRVTGLCYNMGLLIALALLCLFSLAEANSKAITTSLTTKWFSAPLLLEASEFLAEDSQEKFWSFVEASQNIGSSDQHDTDRSYYDAILEAAFRFLSPLQQNLLKFCLSLRSYSASIQAFQQIAVDEPPPEGCKSFLSVHGKQTCDLGTLESLLLTAPDRPKPLLFKGDHRYPSSNPESPVVIFYSEIGHEEFSNIHHQLISKSNEGKINYVFRHYISNPRKEPVHLSGYGVELAIKSTEYKAKDDTQVKGTEVNTTVIGENDPIDEVQGFLFGKLRELYPSLEGQLKEFRKHLVESTNEMAPLKVWQLQDLSFQTAARILAAPVELALVVMKDISQNFPTKARAITKTAVSAQLRAEVEENQKWVNNLEVDSRYNSWPSSLQELLRPTFPGVIRQIRKNLHNMVFIVDPVHETTAELVSIAEMFLSNHIPLRIGFIFVVNDSEDVDGMQDAGVAVLRAYNYVGQEVDGYHAFQTLTQIYNKVRTGEKVKVEHVVSVLEKKYPYVEVNSILGIDSAYDQNRKEARGYYEQTGVGPLPVVLFNGMPFEKEQLDPDELETITMHKILETTTFFQRAVYLGELSHDQDVVEYIMNQPNVVPRINSRILTAKREYLDLTASNNFYVDDFARFSALDSRGKTAAIANSMNYLTKKGMSSKEIYDDSFIRPVTFWIVGDFDSPSGRQLLYDAIKHQKTSNNVRISMINNPSREISDSSTPVSRAIWAALQTQTSNSAKNFITKMVKEETAEALAAGVDIGEFSVGGMDVSLFKEVFESSRMDFILSHALYCRDVLKLKKGQRVVISNGRIIGPLEDSELFNQDDFHLLENIILKTSGQKIKSHIQQLRVEEDVASDLVMKVDALLSAQPKGEARIEYQFFEDKHSAIKLKPKEGETYYDVVAVVDPVTREAQRLAPLLLVLAQLINMSLRVFMNCQSKLSDMPLKSFYRYVLEPEISFTADNSFAKGPIAKFLDMPQSPLFTLNLNTPESWMVESVRTPYDLDNIYLEEVDSIVAAEYELEYLLLEGHCYDITTGQPPRGLQFTLGTSANPTTVDTIVMANLGYFQLKANPGAWILRLRKGRSDDIYRIYSHDGTDSPPDANDVVVILNNFKSKIIKVKVQKKADMANEDLLSDGTNENESGFWDSFKWGFSGQKTEEVKQDKDDIINIFSVASGHLYERFLRIMMLSVLKNTKTPVKFWFLKNYLSPTFKEFIPYMAKKYNFQYELVQYKWPRWLHQQTEKQRIIWGYKILFLDVLFPLVVDKFLFVDADQIVRTDLKELRDFNLDGAPYGYTPFCDSRREMDGYRFWKSGYWASHLAGRKYHISALYVVDLKKFRKIAAGDRLRGQYQGLSQDPNSLSNLDQDLPNNMIHQVPIKSLPQEWLWCETWCDDASKKRAKTIDLCNNPMTKEPKLEAAVRIVPEWQDYDQEIKQLQTLFQEEKELGTLHEEETQEGSQKHEEL</sequence>
<dbReference type="EMBL" id="CH473965">
    <property type="protein sequence ID" value="EDL99287.1"/>
    <property type="molecule type" value="Genomic_DNA"/>
</dbReference>
<gene>
    <name evidence="22" type="primary">Ugcgl1</name>
    <name evidence="22" type="ORF">rCG_22599</name>
</gene>
<dbReference type="PANTHER" id="PTHR11226:SF3">
    <property type="entry name" value="UDP-GLUCOSE:GLYCOPROTEIN GLUCOSYLTRANSFERASE 1"/>
    <property type="match status" value="1"/>
</dbReference>
<organism evidence="22 23">
    <name type="scientific">Rattus norvegicus</name>
    <name type="common">Rat</name>
    <dbReference type="NCBI Taxonomy" id="10116"/>
    <lineage>
        <taxon>Eukaryota</taxon>
        <taxon>Metazoa</taxon>
        <taxon>Chordata</taxon>
        <taxon>Craniata</taxon>
        <taxon>Vertebrata</taxon>
        <taxon>Euteleostomi</taxon>
        <taxon>Mammalia</taxon>
        <taxon>Eutheria</taxon>
        <taxon>Euarchontoglires</taxon>
        <taxon>Glires</taxon>
        <taxon>Rodentia</taxon>
        <taxon>Myomorpha</taxon>
        <taxon>Muroidea</taxon>
        <taxon>Muridae</taxon>
        <taxon>Murinae</taxon>
        <taxon>Rattus</taxon>
    </lineage>
</organism>
<name>A6INC2_RAT</name>
<dbReference type="Pfam" id="PF06427">
    <property type="entry name" value="UDP-g_GGTase"/>
    <property type="match status" value="1"/>
</dbReference>
<dbReference type="InterPro" id="IPR029044">
    <property type="entry name" value="Nucleotide-diphossugar_trans"/>
</dbReference>
<keyword evidence="7 17" id="KW-0732">Signal</keyword>
<evidence type="ECO:0000259" key="20">
    <source>
        <dbReference type="Pfam" id="PF18403"/>
    </source>
</evidence>
<evidence type="ECO:0000313" key="22">
    <source>
        <dbReference type="EMBL" id="EDL99287.1"/>
    </source>
</evidence>
<dbReference type="InterPro" id="IPR040525">
    <property type="entry name" value="UGGT_TRXL_4"/>
</dbReference>
<comment type="subunit">
    <text evidence="12">Monomer as well as in a tight complex with SELENOF. Interacts with METTL23. Part of a large chaperone multiprotein complex comprising DNAJB11, HSP90B1, HSPA5, HYOU, PDIA2, PDIA4, PDIA6, PPIB, SDF2L1, UGGT1 and very small amounts of ERP29, but not, or at very low levels, CALR nor CANX.</text>
</comment>
<evidence type="ECO:0000259" key="18">
    <source>
        <dbReference type="Pfam" id="PF18400"/>
    </source>
</evidence>
<accession>A6INC2</accession>
<evidence type="ECO:0000256" key="10">
    <source>
        <dbReference type="ARBA" id="ARBA00045874"/>
    </source>
</evidence>
<evidence type="ECO:0000256" key="2">
    <source>
        <dbReference type="ARBA" id="ARBA00004319"/>
    </source>
</evidence>
<evidence type="ECO:0000256" key="11">
    <source>
        <dbReference type="ARBA" id="ARBA00048456"/>
    </source>
</evidence>
<dbReference type="Proteomes" id="UP000234681">
    <property type="component" value="Chromosome 9"/>
</dbReference>
<evidence type="ECO:0000256" key="7">
    <source>
        <dbReference type="ARBA" id="ARBA00022729"/>
    </source>
</evidence>
<dbReference type="GO" id="GO:0005788">
    <property type="term" value="C:endoplasmic reticulum lumen"/>
    <property type="evidence" value="ECO:0007669"/>
    <property type="project" value="UniProtKB-SubCell"/>
</dbReference>
<reference evidence="22 23" key="1">
    <citation type="submission" date="2005-09" db="EMBL/GenBank/DDBJ databases">
        <authorList>
            <person name="Mural R.J."/>
            <person name="Li P.W."/>
            <person name="Adams M.D."/>
            <person name="Amanatides P.G."/>
            <person name="Baden-Tillson H."/>
            <person name="Barnstead M."/>
            <person name="Chin S.H."/>
            <person name="Dew I."/>
            <person name="Evans C.A."/>
            <person name="Ferriera S."/>
            <person name="Flanigan M."/>
            <person name="Fosler C."/>
            <person name="Glodek A."/>
            <person name="Gu Z."/>
            <person name="Holt R.A."/>
            <person name="Jennings D."/>
            <person name="Kraft C.L."/>
            <person name="Lu F."/>
            <person name="Nguyen T."/>
            <person name="Nusskern D.R."/>
            <person name="Pfannkoch C.M."/>
            <person name="Sitter C."/>
            <person name="Sutton G.G."/>
            <person name="Venter J.C."/>
            <person name="Wang Z."/>
            <person name="Woodage T."/>
            <person name="Zheng X.H."/>
            <person name="Zhong F."/>
        </authorList>
    </citation>
    <scope>NUCLEOTIDE SEQUENCE [LARGE SCALE GENOMIC DNA]</scope>
    <source>
        <strain>BN</strain>
        <strain evidence="23">Sprague-Dawley</strain>
    </source>
</reference>
<feature type="domain" description="UDP-glucose:glycoprotein glucosyltransferase thioredoxin-like" evidence="20">
    <location>
        <begin position="642"/>
        <end position="874"/>
    </location>
</feature>
<comment type="cofactor">
    <cofactor evidence="1">
        <name>Ca(2+)</name>
        <dbReference type="ChEBI" id="CHEBI:29108"/>
    </cofactor>
</comment>
<evidence type="ECO:0000256" key="6">
    <source>
        <dbReference type="ARBA" id="ARBA00022679"/>
    </source>
</evidence>
<dbReference type="GO" id="GO:0003980">
    <property type="term" value="F:UDP-glucose:glycoprotein glucosyltransferase activity"/>
    <property type="evidence" value="ECO:0007669"/>
    <property type="project" value="InterPro"/>
</dbReference>
<evidence type="ECO:0000256" key="8">
    <source>
        <dbReference type="ARBA" id="ARBA00022824"/>
    </source>
</evidence>
<comment type="similarity">
    <text evidence="4">Belongs to the glycosyltransferase 8 family.</text>
</comment>
<comment type="subcellular location">
    <subcellularLocation>
        <location evidence="2">Endoplasmic reticulum lumen</location>
    </subcellularLocation>
</comment>
<dbReference type="Gene3D" id="3.90.550.10">
    <property type="entry name" value="Spore Coat Polysaccharide Biosynthesis Protein SpsA, Chain A"/>
    <property type="match status" value="1"/>
</dbReference>
<evidence type="ECO:0000256" key="4">
    <source>
        <dbReference type="ARBA" id="ARBA00006351"/>
    </source>
</evidence>
<evidence type="ECO:0000256" key="3">
    <source>
        <dbReference type="ARBA" id="ARBA00004922"/>
    </source>
</evidence>
<dbReference type="Pfam" id="PF18402">
    <property type="entry name" value="Thioredoxin_14"/>
    <property type="match status" value="1"/>
</dbReference>
<evidence type="ECO:0000256" key="16">
    <source>
        <dbReference type="SAM" id="MobiDB-lite"/>
    </source>
</evidence>
<comment type="pathway">
    <text evidence="3">Protein modification; protein glycosylation.</text>
</comment>
<protein>
    <recommendedName>
        <fullName evidence="13">UDP-glucose:glycoprotein glucosyltransferase 1</fullName>
    </recommendedName>
    <alternativeName>
        <fullName evidence="14">UDP--Glc:glycoprotein glucosyltransferase</fullName>
    </alternativeName>
    <alternativeName>
        <fullName evidence="15">UDP-glucose ceramide glucosyltransferase-like 1</fullName>
    </alternativeName>
</protein>
<dbReference type="Pfam" id="PF18404">
    <property type="entry name" value="Glyco_transf_24"/>
    <property type="match status" value="1"/>
</dbReference>
<evidence type="ECO:0000256" key="15">
    <source>
        <dbReference type="ARBA" id="ARBA00081614"/>
    </source>
</evidence>
<dbReference type="FunFam" id="3.90.550.10:FF:000004">
    <property type="entry name" value="UDP-glucose glycoprotein glucosyltransferase 1"/>
    <property type="match status" value="1"/>
</dbReference>
<evidence type="ECO:0000256" key="17">
    <source>
        <dbReference type="SAM" id="SignalP"/>
    </source>
</evidence>
<evidence type="ECO:0000259" key="19">
    <source>
        <dbReference type="Pfam" id="PF18402"/>
    </source>
</evidence>
<dbReference type="Pfam" id="PF18400">
    <property type="entry name" value="Thioredoxin_12"/>
    <property type="match status" value="1"/>
</dbReference>
<dbReference type="PANTHER" id="PTHR11226">
    <property type="entry name" value="UDP-GLUCOSE GLYCOPROTEIN:GLUCOSYLTRANSFERASE"/>
    <property type="match status" value="1"/>
</dbReference>
<evidence type="ECO:0000313" key="23">
    <source>
        <dbReference type="Proteomes" id="UP000234681"/>
    </source>
</evidence>
<dbReference type="CDD" id="cd06432">
    <property type="entry name" value="GT8_HUGT1_C_like"/>
    <property type="match status" value="1"/>
</dbReference>
<feature type="chain" id="PRO_5039915631" description="UDP-glucose:glycoprotein glucosyltransferase 1" evidence="17">
    <location>
        <begin position="43"/>
        <end position="1470"/>
    </location>
</feature>
<evidence type="ECO:0000259" key="21">
    <source>
        <dbReference type="Pfam" id="PF18404"/>
    </source>
</evidence>
<keyword evidence="9" id="KW-0325">Glycoprotein</keyword>
<dbReference type="InterPro" id="IPR040497">
    <property type="entry name" value="Glyco_transf_24"/>
</dbReference>
<keyword evidence="6 22" id="KW-0808">Transferase</keyword>
<feature type="signal peptide" evidence="17">
    <location>
        <begin position="1"/>
        <end position="42"/>
    </location>
</feature>
<keyword evidence="5" id="KW-0328">Glycosyltransferase</keyword>
<dbReference type="SUPFAM" id="SSF53448">
    <property type="entry name" value="Nucleotide-diphospho-sugar transferases"/>
    <property type="match status" value="1"/>
</dbReference>
<evidence type="ECO:0000256" key="1">
    <source>
        <dbReference type="ARBA" id="ARBA00001913"/>
    </source>
</evidence>
<evidence type="ECO:0000256" key="14">
    <source>
        <dbReference type="ARBA" id="ARBA00077554"/>
    </source>
</evidence>
<proteinExistence type="inferred from homology"/>
<dbReference type="InterPro" id="IPR009448">
    <property type="entry name" value="UDP-g_GGtrans"/>
</dbReference>
<feature type="domain" description="UGGT thioredoxin-like" evidence="18">
    <location>
        <begin position="58"/>
        <end position="236"/>
    </location>
</feature>
<comment type="catalytic activity">
    <reaction evidence="11">
        <text>N(4)-(alpha-D-Man-(1-&gt;2)-alpha-D-Man-(1-&gt;2)-alpha-D-Man-(1-&gt;3)-[alpha-D-Man-(1-&gt;2)-alpha-D-Man-(1-&gt;3)-[alpha-D-Man-(1-&gt;2)-alpha-D-Man-(1-&gt;6)]-alpha-D-Man-(1-&gt;6)]-beta-D-Man-(1-&gt;4)-beta-D-GlcNAc-(1-&gt;4)-beta-D-GlcNAc)-L-asparaginyl-[protein] (N-glucan mannose isomer 9A1,2,3B1,2,3) + UDP-alpha-D-glucose = N(4)-(alpha-D-Glc-(1-&gt;3)-alpha-D-Man-(1-&gt;2)-alpha-D-Man-(1-&gt;2)-alpha-D-Man-(1-&gt;3)-[alpha-D-Man-(1-&gt;2)-alpha-D-Man-(1-&gt;3)-[alpha-D-Man-(1-&gt;2)-alpha-D-Man-(1-&gt;6)]-alpha-D-Man-(1-&gt;6)]-beta-D-Man-(1-&gt;4)-beta-D-GlcNAc-(1-&gt;4)-beta-D-GlcNAc)-L-asparaginyl-[protein] + UDP + H(+)</text>
        <dbReference type="Rhea" id="RHEA:61304"/>
        <dbReference type="Rhea" id="RHEA-COMP:14356"/>
        <dbReference type="Rhea" id="RHEA-COMP:14357"/>
        <dbReference type="ChEBI" id="CHEBI:15378"/>
        <dbReference type="ChEBI" id="CHEBI:58223"/>
        <dbReference type="ChEBI" id="CHEBI:58885"/>
        <dbReference type="ChEBI" id="CHEBI:59080"/>
        <dbReference type="ChEBI" id="CHEBI:139493"/>
    </reaction>
</comment>
<evidence type="ECO:0000256" key="5">
    <source>
        <dbReference type="ARBA" id="ARBA00022676"/>
    </source>
</evidence>
<feature type="region of interest" description="Disordered" evidence="16">
    <location>
        <begin position="1450"/>
        <end position="1470"/>
    </location>
</feature>
<dbReference type="InterPro" id="IPR040692">
    <property type="entry name" value="UGGT_TRXL_3"/>
</dbReference>
<comment type="function">
    <text evidence="10">Recognizes glycoproteins with minor folding defects. Reglucosylates single N-glycans near the misfolded part of the protein, thus providing quality control for protein folding in the endoplasmic reticulum. Reglucosylated proteins are recognized by calreticulin for recycling to the endoplasmic reticulum and refolding or degradation.</text>
</comment>
<dbReference type="InterPro" id="IPR040693">
    <property type="entry name" value="UGGT_TRXL_1"/>
</dbReference>
<dbReference type="Pfam" id="PF18403">
    <property type="entry name" value="Thioredoxin_15"/>
    <property type="match status" value="1"/>
</dbReference>
<feature type="domain" description="Glucosyltransferase 24 catalytic" evidence="21">
    <location>
        <begin position="1175"/>
        <end position="1442"/>
    </location>
</feature>
<keyword evidence="8" id="KW-0256">Endoplasmic reticulum</keyword>
<evidence type="ECO:0000256" key="12">
    <source>
        <dbReference type="ARBA" id="ARBA00064048"/>
    </source>
</evidence>